<name>A0A1G7RKG1_RHOCA</name>
<proteinExistence type="predicted"/>
<dbReference type="Proteomes" id="UP000183812">
    <property type="component" value="Unassembled WGS sequence"/>
</dbReference>
<dbReference type="CDD" id="cd19958">
    <property type="entry name" value="pyocin_knob"/>
    <property type="match status" value="1"/>
</dbReference>
<evidence type="ECO:0000313" key="1">
    <source>
        <dbReference type="EMBL" id="SDG10709.1"/>
    </source>
</evidence>
<organism evidence="1 2">
    <name type="scientific">Rhodobacter capsulatus</name>
    <name type="common">Rhodopseudomonas capsulata</name>
    <dbReference type="NCBI Taxonomy" id="1061"/>
    <lineage>
        <taxon>Bacteria</taxon>
        <taxon>Pseudomonadati</taxon>
        <taxon>Pseudomonadota</taxon>
        <taxon>Alphaproteobacteria</taxon>
        <taxon>Rhodobacterales</taxon>
        <taxon>Rhodobacter group</taxon>
        <taxon>Rhodobacter</taxon>
    </lineage>
</organism>
<sequence length="373" mass="37636">MAKPAKPTVPPPPLRSNPETFSARMEASLLFWKTFAEYLDALGDHAEAQADAALAAALAAGAGTGLALKGNGGKLMAVNAGATALEFLTASGAGKAILANASAAGLALASDADAAAQRTTLGLGTVTALAEAVTDLSAITRSGWNRFAAAQTANTPFATGAGMVLTIFYDGSAAVQLVWGHNKGESDTGQWIRWRASSAWGGWVRLYGSDSEILGLVRTPGVAAATTSGTAFDLAVAAAATEIIVDLIDVSLSGTDAILLQIGTAASVYAAGYSGAGIALWTNGAASTSVAGMPISPSSGNWVSRGVTGQARIVRASPTLVMMTFTGICRDGLAILSKATLAISEAEDITRVRVTRSGSNTFNGGAVKAITRQ</sequence>
<evidence type="ECO:0000313" key="2">
    <source>
        <dbReference type="Proteomes" id="UP000183812"/>
    </source>
</evidence>
<accession>A0A1G7RKG1</accession>
<dbReference type="AlphaFoldDB" id="A0A1G7RKG1"/>
<dbReference type="RefSeq" id="WP_074556031.1">
    <property type="nucleotide sequence ID" value="NZ_CP119563.1"/>
</dbReference>
<reference evidence="1 2" key="1">
    <citation type="submission" date="2016-10" db="EMBL/GenBank/DDBJ databases">
        <authorList>
            <person name="de Groot N.N."/>
        </authorList>
    </citation>
    <scope>NUCLEOTIDE SEQUENCE [LARGE SCALE GENOMIC DNA]</scope>
    <source>
        <strain evidence="2">DSM 938 / 37b4</strain>
    </source>
</reference>
<dbReference type="EMBL" id="FNAY01000030">
    <property type="protein sequence ID" value="SDG10709.1"/>
    <property type="molecule type" value="Genomic_DNA"/>
</dbReference>
<protein>
    <submittedName>
        <fullName evidence="1">Uncharacterized protein</fullName>
    </submittedName>
</protein>
<gene>
    <name evidence="1" type="ORF">SAMN04244550_03429</name>
</gene>